<dbReference type="Proteomes" id="UP000515123">
    <property type="component" value="Linkage group 20"/>
</dbReference>
<sequence>MAGKKRPSSAVEDGSGGAAKAARLVEGENGAAAAAATRRRSIKAKAMKVQRRKLRKEWDKERNRLALEIEEQSNPRKPPQRPPTPAVAPTTDLPALRVIVFRDLASSDASVRVSAAEALAKELREVQEAYDKFGGKKKLAEDGAVQLEAEKKDDGLENCSPSLRYAIRRLIRGVSSSRECARQGFALGLTLVAGTFPVIKVEVLMKLIVEMLEVSSSMKRQDAKDNLLGRLFAYGSLARSGRIAAEWISDNSTQVVKNFVSDVIALAGKKRYLSEPAVSVILDMVEKLPDEALPTEVLKAPGMHEWFENASEVGDPDALFLALKLQERLNTDSEMFGKLLPAPFSPDKFFTRDHLLSIAPCFKESIFCLPRLHSLWPLVINMLTPETAFPLDASVPLSCDKKHKKSKKSSLSENISSNIHSFCEVVIDESLLLSSHDRKHLALNILLILLPRLPPSCIEIALSSKLVHCLMDVLTHEKSELYNAGQHFLMELLNIVGDDDERRAAAVLSFRKYSNGKFDSITKTQTVKQLVAKFNTGSGCMLFVHKLISLFVDEGPFADEPSDQSQTTDENSEVGSIEEKDPPSQGTSNSEFLQNWIIDTMPRVLKNLSLDTVVKSLKDAEEVTKSDLMSLPDSVKVKFVEEKFRVQTEIMKFLAVQGLFSASLGTEVTSFELQEKFKWPKAAISSSLCRLCIQQLQLLLEDAQKGESLIYLKGIECNDLGSYFMCFLKTLCSIPSVSLYRTLSNDDEKAFKEILAMESRLFHEERKIKIGPDANKMHAFRYLLIQLLLQVLLRPDKFFEAAIDLVICCKKAFPAAALGDSSEEDEYNGNDAPKFMDVLLDTFCSLLPHTSGPTCYAIEQVFGLFCDEITEPGLIQMLKIVRKDLKPRRSKAAGSDTDEDDEDDDFIDMEDANESDFGGSDDDHADESERKSGADDMDEEVNKNDEVDSEKIEPEVRTENDGDIDGSDDSDAMDDDAMFNIEPHLGRLFKERKISGNESFYSQLMPFKLRVLTLLEIYLHKNPGKTQVLTVCSSLIKAFVDSHVGNGSKQLQQRIGGIIQKKIFKAKDYPKDDSVDLSTLEALLGKSVWSASHSRFKAVASLAQNSTFWVLKIIDARNFPKPELERVVDIFRNTLVDYFNNKNSRLKIGFLKEAIRRYPWIGVEIFGFLLEKCGSAKYEFRRVEALDLLDCIIRCVVPSSKGEQETDGLSALNLLKRHLPAICELIGELLTNWPEKQSRRKEVRRFCIRVLDIMLKLNLKKAFLKILKPDVYTLCQSKLGDAFKPFSMANQ</sequence>
<dbReference type="InterPro" id="IPR007015">
    <property type="entry name" value="DNA_pol_V/MYBBP1A"/>
</dbReference>
<feature type="compositionally biased region" description="Acidic residues" evidence="4">
    <location>
        <begin position="961"/>
        <end position="976"/>
    </location>
</feature>
<feature type="compositionally biased region" description="Basic residues" evidence="4">
    <location>
        <begin position="37"/>
        <end position="55"/>
    </location>
</feature>
<reference evidence="5" key="1">
    <citation type="journal article" date="2015" name="Nat. Genet.">
        <title>The pineapple genome and the evolution of CAM photosynthesis.</title>
        <authorList>
            <person name="Ming R."/>
            <person name="VanBuren R."/>
            <person name="Wai C.M."/>
            <person name="Tang H."/>
            <person name="Schatz M.C."/>
            <person name="Bowers J.E."/>
            <person name="Lyons E."/>
            <person name="Wang M.L."/>
            <person name="Chen J."/>
            <person name="Biggers E."/>
            <person name="Zhang J."/>
            <person name="Huang L."/>
            <person name="Zhang L."/>
            <person name="Miao W."/>
            <person name="Zhang J."/>
            <person name="Ye Z."/>
            <person name="Miao C."/>
            <person name="Lin Z."/>
            <person name="Wang H."/>
            <person name="Zhou H."/>
            <person name="Yim W.C."/>
            <person name="Priest H.D."/>
            <person name="Zheng C."/>
            <person name="Woodhouse M."/>
            <person name="Edger P.P."/>
            <person name="Guyot R."/>
            <person name="Guo H.B."/>
            <person name="Guo H."/>
            <person name="Zheng G."/>
            <person name="Singh R."/>
            <person name="Sharma A."/>
            <person name="Min X."/>
            <person name="Zheng Y."/>
            <person name="Lee H."/>
            <person name="Gurtowski J."/>
            <person name="Sedlazeck F.J."/>
            <person name="Harkess A."/>
            <person name="McKain M.R."/>
            <person name="Liao Z."/>
            <person name="Fang J."/>
            <person name="Liu J."/>
            <person name="Zhang X."/>
            <person name="Zhang Q."/>
            <person name="Hu W."/>
            <person name="Qin Y."/>
            <person name="Wang K."/>
            <person name="Chen L.Y."/>
            <person name="Shirley N."/>
            <person name="Lin Y.R."/>
            <person name="Liu L.Y."/>
            <person name="Hernandez A.G."/>
            <person name="Wright C.L."/>
            <person name="Bulone V."/>
            <person name="Tuskan G.A."/>
            <person name="Heath K."/>
            <person name="Zee F."/>
            <person name="Moore P.H."/>
            <person name="Sunkar R."/>
            <person name="Leebens-Mack J.H."/>
            <person name="Mockler T."/>
            <person name="Bennetzen J.L."/>
            <person name="Freeling M."/>
            <person name="Sankoff D."/>
            <person name="Paterson A.H."/>
            <person name="Zhu X."/>
            <person name="Yang X."/>
            <person name="Smith J.A."/>
            <person name="Cushman J.C."/>
            <person name="Paull R.E."/>
            <person name="Yu Q."/>
        </authorList>
    </citation>
    <scope>NUCLEOTIDE SEQUENCE [LARGE SCALE GENOMIC DNA]</scope>
    <source>
        <strain evidence="5">cv. F153</strain>
    </source>
</reference>
<reference evidence="6" key="2">
    <citation type="submission" date="2025-08" db="UniProtKB">
        <authorList>
            <consortium name="RefSeq"/>
        </authorList>
    </citation>
    <scope>IDENTIFICATION</scope>
    <source>
        <tissue evidence="6">Leaf</tissue>
    </source>
</reference>
<organism evidence="5 6">
    <name type="scientific">Ananas comosus</name>
    <name type="common">Pineapple</name>
    <name type="synonym">Ananas ananas</name>
    <dbReference type="NCBI Taxonomy" id="4615"/>
    <lineage>
        <taxon>Eukaryota</taxon>
        <taxon>Viridiplantae</taxon>
        <taxon>Streptophyta</taxon>
        <taxon>Embryophyta</taxon>
        <taxon>Tracheophyta</taxon>
        <taxon>Spermatophyta</taxon>
        <taxon>Magnoliopsida</taxon>
        <taxon>Liliopsida</taxon>
        <taxon>Poales</taxon>
        <taxon>Bromeliaceae</taxon>
        <taxon>Bromelioideae</taxon>
        <taxon>Ananas</taxon>
    </lineage>
</organism>
<dbReference type="GO" id="GO:0005730">
    <property type="term" value="C:nucleolus"/>
    <property type="evidence" value="ECO:0007669"/>
    <property type="project" value="InterPro"/>
</dbReference>
<comment type="subcellular location">
    <subcellularLocation>
        <location evidence="1">Nucleus</location>
    </subcellularLocation>
</comment>
<feature type="region of interest" description="Disordered" evidence="4">
    <location>
        <begin position="559"/>
        <end position="589"/>
    </location>
</feature>
<dbReference type="GO" id="GO:0006355">
    <property type="term" value="P:regulation of DNA-templated transcription"/>
    <property type="evidence" value="ECO:0007669"/>
    <property type="project" value="InterPro"/>
</dbReference>
<evidence type="ECO:0000313" key="6">
    <source>
        <dbReference type="RefSeq" id="XP_020110312.1"/>
    </source>
</evidence>
<comment type="similarity">
    <text evidence="2">Belongs to the MYBBP1A family.</text>
</comment>
<dbReference type="RefSeq" id="XP_020110312.1">
    <property type="nucleotide sequence ID" value="XM_020254723.1"/>
</dbReference>
<dbReference type="SUPFAM" id="SSF48371">
    <property type="entry name" value="ARM repeat"/>
    <property type="match status" value="1"/>
</dbReference>
<evidence type="ECO:0000256" key="1">
    <source>
        <dbReference type="ARBA" id="ARBA00004123"/>
    </source>
</evidence>
<name>A0A6P5GR74_ANACO</name>
<keyword evidence="3" id="KW-0539">Nucleus</keyword>
<evidence type="ECO:0000256" key="2">
    <source>
        <dbReference type="ARBA" id="ARBA00006809"/>
    </source>
</evidence>
<dbReference type="PANTHER" id="PTHR13213">
    <property type="entry name" value="MYB-BINDING PROTEIN 1A FAMILY MEMBER"/>
    <property type="match status" value="1"/>
</dbReference>
<feature type="region of interest" description="Disordered" evidence="4">
    <location>
        <begin position="1"/>
        <end position="89"/>
    </location>
</feature>
<evidence type="ECO:0000313" key="5">
    <source>
        <dbReference type="Proteomes" id="UP000515123"/>
    </source>
</evidence>
<dbReference type="GO" id="GO:0003677">
    <property type="term" value="F:DNA binding"/>
    <property type="evidence" value="ECO:0007669"/>
    <property type="project" value="InterPro"/>
</dbReference>
<feature type="region of interest" description="Disordered" evidence="4">
    <location>
        <begin position="889"/>
        <end position="976"/>
    </location>
</feature>
<proteinExistence type="inferred from homology"/>
<dbReference type="InterPro" id="IPR016024">
    <property type="entry name" value="ARM-type_fold"/>
</dbReference>
<feature type="compositionally biased region" description="Acidic residues" evidence="4">
    <location>
        <begin position="896"/>
        <end position="926"/>
    </location>
</feature>
<dbReference type="GeneID" id="109725513"/>
<accession>A0A6P5GR74</accession>
<gene>
    <name evidence="6" type="primary">LOC109725513</name>
</gene>
<dbReference type="Pfam" id="PF04931">
    <property type="entry name" value="DNA_pol_phi"/>
    <property type="match status" value="1"/>
</dbReference>
<feature type="compositionally biased region" description="Basic and acidic residues" evidence="4">
    <location>
        <begin position="56"/>
        <end position="67"/>
    </location>
</feature>
<protein>
    <submittedName>
        <fullName evidence="6">Myb-binding protein 1A-like protein</fullName>
    </submittedName>
</protein>
<evidence type="ECO:0000256" key="4">
    <source>
        <dbReference type="SAM" id="MobiDB-lite"/>
    </source>
</evidence>
<dbReference type="OrthoDB" id="342531at2759"/>
<feature type="compositionally biased region" description="Pro residues" evidence="4">
    <location>
        <begin position="76"/>
        <end position="86"/>
    </location>
</feature>
<dbReference type="PANTHER" id="PTHR13213:SF2">
    <property type="entry name" value="MYB-BINDING PROTEIN 1A"/>
    <property type="match status" value="1"/>
</dbReference>
<evidence type="ECO:0000256" key="3">
    <source>
        <dbReference type="ARBA" id="ARBA00023242"/>
    </source>
</evidence>
<feature type="compositionally biased region" description="Basic and acidic residues" evidence="4">
    <location>
        <begin position="927"/>
        <end position="960"/>
    </location>
</feature>
<keyword evidence="5" id="KW-1185">Reference proteome</keyword>